<feature type="transmembrane region" description="Helical" evidence="8">
    <location>
        <begin position="122"/>
        <end position="143"/>
    </location>
</feature>
<feature type="transmembrane region" description="Helical" evidence="8">
    <location>
        <begin position="396"/>
        <end position="420"/>
    </location>
</feature>
<keyword evidence="3" id="KW-1003">Cell membrane</keyword>
<feature type="transmembrane region" description="Helical" evidence="8">
    <location>
        <begin position="55"/>
        <end position="78"/>
    </location>
</feature>
<feature type="transmembrane region" description="Helical" evidence="8">
    <location>
        <begin position="204"/>
        <end position="229"/>
    </location>
</feature>
<protein>
    <recommendedName>
        <fullName evidence="8">Solute carrier organic anion transporter family member</fullName>
    </recommendedName>
</protein>
<dbReference type="RefSeq" id="XP_788684.4">
    <property type="nucleotide sequence ID" value="XM_783591.5"/>
</dbReference>
<dbReference type="InterPro" id="IPR004156">
    <property type="entry name" value="OATP"/>
</dbReference>
<dbReference type="GO" id="GO:0016323">
    <property type="term" value="C:basolateral plasma membrane"/>
    <property type="evidence" value="ECO:0000318"/>
    <property type="project" value="GO_Central"/>
</dbReference>
<reference evidence="12" key="2">
    <citation type="submission" date="2021-01" db="UniProtKB">
        <authorList>
            <consortium name="EnsemblMetazoa"/>
        </authorList>
    </citation>
    <scope>IDENTIFICATION</scope>
</reference>
<feature type="transmembrane region" description="Helical" evidence="8">
    <location>
        <begin position="613"/>
        <end position="638"/>
    </location>
</feature>
<dbReference type="GO" id="GO:0006811">
    <property type="term" value="P:monoatomic ion transport"/>
    <property type="evidence" value="ECO:0007669"/>
    <property type="project" value="UniProtKB-KW"/>
</dbReference>
<evidence type="ECO:0000256" key="7">
    <source>
        <dbReference type="ARBA" id="ARBA00023157"/>
    </source>
</evidence>
<dbReference type="GO" id="GO:0043252">
    <property type="term" value="P:sodium-independent organic anion transport"/>
    <property type="evidence" value="ECO:0000318"/>
    <property type="project" value="GO_Central"/>
</dbReference>
<dbReference type="Proteomes" id="UP000007110">
    <property type="component" value="Unassembled WGS sequence"/>
</dbReference>
<comment type="subcellular location">
    <subcellularLocation>
        <location evidence="1 8">Cell membrane</location>
        <topology evidence="1 8">Multi-pass membrane protein</topology>
    </subcellularLocation>
</comment>
<dbReference type="InterPro" id="IPR002350">
    <property type="entry name" value="Kazal_dom"/>
</dbReference>
<evidence type="ECO:0000256" key="2">
    <source>
        <dbReference type="ARBA" id="ARBA00009657"/>
    </source>
</evidence>
<dbReference type="PROSITE" id="PS51465">
    <property type="entry name" value="KAZAL_2"/>
    <property type="match status" value="1"/>
</dbReference>
<feature type="transmembrane region" description="Helical" evidence="8">
    <location>
        <begin position="701"/>
        <end position="725"/>
    </location>
</feature>
<dbReference type="InterPro" id="IPR036058">
    <property type="entry name" value="Kazal_dom_sf"/>
</dbReference>
<keyword evidence="5 8" id="KW-1133">Transmembrane helix</keyword>
<evidence type="ECO:0000256" key="5">
    <source>
        <dbReference type="ARBA" id="ARBA00022989"/>
    </source>
</evidence>
<dbReference type="InterPro" id="IPR036259">
    <property type="entry name" value="MFS_trans_sf"/>
</dbReference>
<dbReference type="PANTHER" id="PTHR11388:SF142">
    <property type="entry name" value="SOLUTE CARRIER ORGANIC ANION TRANSPORTER FAMILY MEMBER 5A1"/>
    <property type="match status" value="1"/>
</dbReference>
<feature type="region of interest" description="Disordered" evidence="10">
    <location>
        <begin position="1"/>
        <end position="25"/>
    </location>
</feature>
<dbReference type="Gene3D" id="1.20.1250.20">
    <property type="entry name" value="MFS general substrate transporter like domains"/>
    <property type="match status" value="1"/>
</dbReference>
<keyword evidence="4 8" id="KW-0812">Transmembrane</keyword>
<feature type="compositionally biased region" description="Polar residues" evidence="10">
    <location>
        <begin position="1"/>
        <end position="11"/>
    </location>
</feature>
<evidence type="ECO:0000256" key="3">
    <source>
        <dbReference type="ARBA" id="ARBA00022475"/>
    </source>
</evidence>
<feature type="coiled-coil region" evidence="9">
    <location>
        <begin position="725"/>
        <end position="752"/>
    </location>
</feature>
<dbReference type="NCBIfam" id="TIGR00805">
    <property type="entry name" value="oat"/>
    <property type="match status" value="1"/>
</dbReference>
<feature type="transmembrane region" description="Helical" evidence="8">
    <location>
        <begin position="466"/>
        <end position="486"/>
    </location>
</feature>
<keyword evidence="8" id="KW-0406">Ion transport</keyword>
<dbReference type="AlphaFoldDB" id="A0A7M7RCG0"/>
<feature type="transmembrane region" description="Helical" evidence="8">
    <location>
        <begin position="90"/>
        <end position="110"/>
    </location>
</feature>
<dbReference type="SUPFAM" id="SSF100895">
    <property type="entry name" value="Kazal-type serine protease inhibitors"/>
    <property type="match status" value="1"/>
</dbReference>
<reference evidence="13" key="1">
    <citation type="submission" date="2015-02" db="EMBL/GenBank/DDBJ databases">
        <title>Genome sequencing for Strongylocentrotus purpuratus.</title>
        <authorList>
            <person name="Murali S."/>
            <person name="Liu Y."/>
            <person name="Vee V."/>
            <person name="English A."/>
            <person name="Wang M."/>
            <person name="Skinner E."/>
            <person name="Han Y."/>
            <person name="Muzny D.M."/>
            <person name="Worley K.C."/>
            <person name="Gibbs R.A."/>
        </authorList>
    </citation>
    <scope>NUCLEOTIDE SEQUENCE</scope>
</reference>
<keyword evidence="7" id="KW-1015">Disulfide bond</keyword>
<keyword evidence="13" id="KW-1185">Reference proteome</keyword>
<dbReference type="KEGG" id="spu:583692"/>
<dbReference type="Gene3D" id="3.30.60.30">
    <property type="match status" value="1"/>
</dbReference>
<feature type="transmembrane region" description="Helical" evidence="8">
    <location>
        <begin position="432"/>
        <end position="454"/>
    </location>
</feature>
<keyword evidence="9" id="KW-0175">Coiled coil</keyword>
<dbReference type="Pfam" id="PF07648">
    <property type="entry name" value="Kazal_2"/>
    <property type="match status" value="1"/>
</dbReference>
<evidence type="ECO:0000256" key="4">
    <source>
        <dbReference type="ARBA" id="ARBA00022692"/>
    </source>
</evidence>
<evidence type="ECO:0000313" key="12">
    <source>
        <dbReference type="EnsemblMetazoa" id="XP_788684"/>
    </source>
</evidence>
<feature type="domain" description="Kazal-like" evidence="11">
    <location>
        <begin position="509"/>
        <end position="558"/>
    </location>
</feature>
<dbReference type="GeneID" id="583692"/>
<keyword evidence="6 8" id="KW-0472">Membrane</keyword>
<dbReference type="OMA" id="IPLAMTY"/>
<dbReference type="EnsemblMetazoa" id="XM_783591">
    <property type="protein sequence ID" value="XP_788684"/>
    <property type="gene ID" value="LOC583692"/>
</dbReference>
<dbReference type="PANTHER" id="PTHR11388">
    <property type="entry name" value="ORGANIC ANION TRANSPORTER"/>
    <property type="match status" value="1"/>
</dbReference>
<dbReference type="Pfam" id="PF03137">
    <property type="entry name" value="OATP"/>
    <property type="match status" value="1"/>
</dbReference>
<evidence type="ECO:0000256" key="6">
    <source>
        <dbReference type="ARBA" id="ARBA00023136"/>
    </source>
</evidence>
<comment type="similarity">
    <text evidence="2 8">Belongs to the organo anion transporter (TC 2.A.60) family.</text>
</comment>
<dbReference type="OrthoDB" id="5062115at2759"/>
<dbReference type="InParanoid" id="A0A7M7RCG0"/>
<organism evidence="12 13">
    <name type="scientific">Strongylocentrotus purpuratus</name>
    <name type="common">Purple sea urchin</name>
    <dbReference type="NCBI Taxonomy" id="7668"/>
    <lineage>
        <taxon>Eukaryota</taxon>
        <taxon>Metazoa</taxon>
        <taxon>Echinodermata</taxon>
        <taxon>Eleutherozoa</taxon>
        <taxon>Echinozoa</taxon>
        <taxon>Echinoidea</taxon>
        <taxon>Euechinoidea</taxon>
        <taxon>Echinacea</taxon>
        <taxon>Camarodonta</taxon>
        <taxon>Echinidea</taxon>
        <taxon>Strongylocentrotidae</taxon>
        <taxon>Strongylocentrotus</taxon>
    </lineage>
</organism>
<dbReference type="CDD" id="cd17336">
    <property type="entry name" value="MFS_SLCO_OATP"/>
    <property type="match status" value="1"/>
</dbReference>
<dbReference type="SUPFAM" id="SSF103473">
    <property type="entry name" value="MFS general substrate transporter"/>
    <property type="match status" value="1"/>
</dbReference>
<evidence type="ECO:0000313" key="13">
    <source>
        <dbReference type="Proteomes" id="UP000007110"/>
    </source>
</evidence>
<keyword evidence="8" id="KW-0813">Transport</keyword>
<feature type="transmembrane region" description="Helical" evidence="8">
    <location>
        <begin position="659"/>
        <end position="681"/>
    </location>
</feature>
<evidence type="ECO:0000256" key="9">
    <source>
        <dbReference type="SAM" id="Coils"/>
    </source>
</evidence>
<dbReference type="GO" id="GO:0015347">
    <property type="term" value="F:sodium-independent organic anion transmembrane transporter activity"/>
    <property type="evidence" value="ECO:0000318"/>
    <property type="project" value="GO_Central"/>
</dbReference>
<proteinExistence type="inferred from homology"/>
<evidence type="ECO:0000259" key="11">
    <source>
        <dbReference type="PROSITE" id="PS51465"/>
    </source>
</evidence>
<name>A0A7M7RCG0_STRPU</name>
<sequence length="754" mass="82749">MTDSNINNNRSSKARSGRGQDVHKDLDSIPEEDTLCCCPPTCAPSWSQRLANPKVFTVHMMITTSFAMMSYVYIGAVLTTIERNFRLDSAQSGAITIAADIVSTLFVIPLSHYGQMGHRPRWIGTGMMLTAVGTMLCSLPHFVTDPINPKTILTGSLDEVEDLCSVGEEGLHKYEATESWTNASTGHDGGDLHQGSSKGDLRTVWWIILGQLISGIGNAPFVALVITYIDDSVTKHDLTAYTAVLFLAFTFGPSGGFLFAAFTTTLYVDFDRVPSDQIPMISQNDPRWIGAWWLGFVILSTIMVFLSIPIFFYPRTMPSAIRKWKEEKEEAETEEGKQLNRPPVVAMDADEEEEDNDLRERRGSIYAHLDGGIVVEKVIKGPILALKRIVCNPTNMCLVVDETAFISIIAIFAAFGVKYIETQFSLSPSQAALVIAIVLGPSNIISNIFSAYICRRFKFNSKQCGLFVLVCGIIGFVLYPMGMLLGCNNVPVAGVTTSYDGLTTPSDTNPISDGCNMHCACSDEIFQPVCGSNGLTFISPCHAGCNQEVSPYNDTTTILNPFSNQYDYRGCSCISNSSSMTNSSTTNLFGSSTSDDVDASSGQCPDPSCQGAIPVAILITAIFFLQSATSNPMTFVALRCVREEDRSIAIALRSVSAHFLGFIPAPIYFGSIINSVCIHWQRTSDGGRGSCWLYDNKRYRFAYFGNAMVLQGVAVLAVICMFFSIKEKLLNKKRKGDQYDNLEKNDMKLEEERS</sequence>
<evidence type="ECO:0000256" key="10">
    <source>
        <dbReference type="SAM" id="MobiDB-lite"/>
    </source>
</evidence>
<feature type="transmembrane region" description="Helical" evidence="8">
    <location>
        <begin position="288"/>
        <end position="313"/>
    </location>
</feature>
<evidence type="ECO:0000256" key="8">
    <source>
        <dbReference type="RuleBase" id="RU362056"/>
    </source>
</evidence>
<accession>A0A7M7RCG0</accession>
<feature type="transmembrane region" description="Helical" evidence="8">
    <location>
        <begin position="241"/>
        <end position="268"/>
    </location>
</feature>
<evidence type="ECO:0000256" key="1">
    <source>
        <dbReference type="ARBA" id="ARBA00004651"/>
    </source>
</evidence>